<protein>
    <submittedName>
        <fullName evidence="1">Uncharacterized protein</fullName>
    </submittedName>
</protein>
<reference evidence="1 2" key="1">
    <citation type="submission" date="2019-03" db="EMBL/GenBank/DDBJ databases">
        <authorList>
            <person name="Kox A.R. M."/>
        </authorList>
    </citation>
    <scope>NUCLEOTIDE SEQUENCE [LARGE SCALE GENOMIC DNA]</scope>
    <source>
        <strain evidence="1">MTUNDRAET4 annotated genome</strain>
    </source>
</reference>
<dbReference type="AlphaFoldDB" id="A0A4U8Z4A8"/>
<name>A0A4U8Z4A8_METTU</name>
<proteinExistence type="predicted"/>
<dbReference type="EMBL" id="LR536450">
    <property type="protein sequence ID" value="VFU10300.1"/>
    <property type="molecule type" value="Genomic_DNA"/>
</dbReference>
<dbReference type="KEGG" id="mtun:MTUNDRAET4_3413"/>
<accession>A0A4U8Z4A8</accession>
<sequence>MTGHIYLERWEPNISRKRKAMNNTKILLAAGALLVSVGVAQQAAALGVSGHGATVVNTDVGAAPLGVTYATAGSNGIDRARSGQGAGAQDLFHRTQGLSMAEMAGFGSLNGAGRF</sequence>
<evidence type="ECO:0000313" key="1">
    <source>
        <dbReference type="EMBL" id="VFU10300.1"/>
    </source>
</evidence>
<organism evidence="1 2">
    <name type="scientific">Methylocella tundrae</name>
    <dbReference type="NCBI Taxonomy" id="227605"/>
    <lineage>
        <taxon>Bacteria</taxon>
        <taxon>Pseudomonadati</taxon>
        <taxon>Pseudomonadota</taxon>
        <taxon>Alphaproteobacteria</taxon>
        <taxon>Hyphomicrobiales</taxon>
        <taxon>Beijerinckiaceae</taxon>
        <taxon>Methylocella</taxon>
    </lineage>
</organism>
<dbReference type="Proteomes" id="UP000294360">
    <property type="component" value="Chromosome"/>
</dbReference>
<evidence type="ECO:0000313" key="2">
    <source>
        <dbReference type="Proteomes" id="UP000294360"/>
    </source>
</evidence>
<gene>
    <name evidence="1" type="ORF">MTUNDRAET4_3413</name>
</gene>